<evidence type="ECO:0008006" key="3">
    <source>
        <dbReference type="Google" id="ProtNLM"/>
    </source>
</evidence>
<gene>
    <name evidence="1" type="ORF">MR241_09300</name>
</gene>
<evidence type="ECO:0000313" key="1">
    <source>
        <dbReference type="EMBL" id="MCI5756471.1"/>
    </source>
</evidence>
<comment type="caution">
    <text evidence="1">The sequence shown here is derived from an EMBL/GenBank/DDBJ whole genome shotgun (WGS) entry which is preliminary data.</text>
</comment>
<protein>
    <recommendedName>
        <fullName evidence="3">Sialate O-acetylesterase domain-containing protein</fullName>
    </recommendedName>
</protein>
<proteinExistence type="predicted"/>
<evidence type="ECO:0000313" key="2">
    <source>
        <dbReference type="Proteomes" id="UP001139365"/>
    </source>
</evidence>
<dbReference type="EMBL" id="JALEMU010000154">
    <property type="protein sequence ID" value="MCI5756471.1"/>
    <property type="molecule type" value="Genomic_DNA"/>
</dbReference>
<dbReference type="SUPFAM" id="SSF52266">
    <property type="entry name" value="SGNH hydrolase"/>
    <property type="match status" value="1"/>
</dbReference>
<reference evidence="1 2" key="1">
    <citation type="submission" date="2022-03" db="EMBL/GenBank/DDBJ databases">
        <title>Metagenome-assembled genomes from swine fecal metagenomes.</title>
        <authorList>
            <person name="Holman D.B."/>
            <person name="Kommadath A."/>
        </authorList>
    </citation>
    <scope>NUCLEOTIDE SEQUENCE [LARGE SCALE GENOMIC DNA]</scope>
    <source>
        <strain evidence="1">SUG147</strain>
    </source>
</reference>
<dbReference type="InterPro" id="IPR036514">
    <property type="entry name" value="SGNH_hydro_sf"/>
</dbReference>
<dbReference type="Gene3D" id="3.40.50.1110">
    <property type="entry name" value="SGNH hydrolase"/>
    <property type="match status" value="1"/>
</dbReference>
<organism evidence="1 2">
    <name type="scientific">Candidatus Colimorpha enterica</name>
    <dbReference type="NCBI Taxonomy" id="3083063"/>
    <lineage>
        <taxon>Bacteria</taxon>
        <taxon>Pseudomonadati</taxon>
        <taxon>Bacteroidota</taxon>
        <taxon>Bacteroidia</taxon>
        <taxon>Bacteroidales</taxon>
        <taxon>Candidatus Colimorpha</taxon>
    </lineage>
</organism>
<name>A0AAE3FHE1_9BACT</name>
<dbReference type="GO" id="GO:0016788">
    <property type="term" value="F:hydrolase activity, acting on ester bonds"/>
    <property type="evidence" value="ECO:0007669"/>
    <property type="project" value="UniProtKB-ARBA"/>
</dbReference>
<sequence length="406" mass="44401">MDRKIPLNIFLIIGQSNAYGTYDVPEGRDEWDFRREQMKDAVLPEPGTVFCLDVDNVGGMGDIYDLSSGRPGFSPALGKRWYELTGERTVMLQTAVGGAPIESWLKPEDGKRYTYGDPRSNFYETTLAGFRRIKEQLLVPGSQYCLNRVFAFWLQGETGMSNTYYPDKDGAGIGNWEFGDTSGLITDAEYYRDFMKIRQYLKEDFGCSFTGILLVRAVRETVSEESLKLGLYTDLVPVRAAQYAINRTTGPDTAIVSRVCDTARSTSYPDKTAPGYGLMGCNDLHYTQKGHNANGIAAAENTYAHLFGTTEAGDIEIIAPDGRKRFADGDTVSLRPGEAVRTAAAVLPLYTGTPELEYISSDSSVFTADVFGTLTVAPGTEGKTAVLTVKCPAAGLIKKLNVAVGK</sequence>
<dbReference type="AlphaFoldDB" id="A0AAE3FHE1"/>
<accession>A0AAE3FHE1</accession>
<dbReference type="Proteomes" id="UP001139365">
    <property type="component" value="Unassembled WGS sequence"/>
</dbReference>